<gene>
    <name evidence="2" type="ORF">CEN44_10535</name>
</gene>
<dbReference type="GO" id="GO:0016020">
    <property type="term" value="C:membrane"/>
    <property type="evidence" value="ECO:0007669"/>
    <property type="project" value="InterPro"/>
</dbReference>
<proteinExistence type="inferred from homology"/>
<dbReference type="GO" id="GO:0008643">
    <property type="term" value="P:carbohydrate transport"/>
    <property type="evidence" value="ECO:0007669"/>
    <property type="project" value="InterPro"/>
</dbReference>
<evidence type="ECO:0000313" key="2">
    <source>
        <dbReference type="EMBL" id="PLZ90551.1"/>
    </source>
</evidence>
<evidence type="ECO:0008006" key="4">
    <source>
        <dbReference type="Google" id="ProtNLM"/>
    </source>
</evidence>
<reference evidence="2 3" key="1">
    <citation type="submission" date="2017-08" db="EMBL/GenBank/DDBJ databases">
        <title>Genomes of Fischerella (Mastigocladus) sp. strains.</title>
        <authorList>
            <person name="Miller S.R."/>
        </authorList>
    </citation>
    <scope>NUCLEOTIDE SEQUENCE [LARGE SCALE GENOMIC DNA]</scope>
    <source>
        <strain evidence="2 3">CCMEE 5323</strain>
    </source>
</reference>
<dbReference type="NCBIfam" id="NF033921">
    <property type="entry name" value="por_somb"/>
    <property type="match status" value="1"/>
</dbReference>
<name>A0A2N6K3Z2_FISMU</name>
<dbReference type="Proteomes" id="UP000235036">
    <property type="component" value="Unassembled WGS sequence"/>
</dbReference>
<protein>
    <recommendedName>
        <fullName evidence="4">Porin</fullName>
    </recommendedName>
</protein>
<keyword evidence="3" id="KW-1185">Reference proteome</keyword>
<dbReference type="PANTHER" id="PTHR35097">
    <property type="entry name" value="GDSL ESTERASE/LIPASE"/>
    <property type="match status" value="1"/>
</dbReference>
<dbReference type="AlphaFoldDB" id="A0A2N6K3Z2"/>
<dbReference type="GO" id="GO:0015288">
    <property type="term" value="F:porin activity"/>
    <property type="evidence" value="ECO:0007669"/>
    <property type="project" value="InterPro"/>
</dbReference>
<evidence type="ECO:0000313" key="3">
    <source>
        <dbReference type="Proteomes" id="UP000235036"/>
    </source>
</evidence>
<accession>A0A2N6K3Z2</accession>
<dbReference type="InterPro" id="IPR047684">
    <property type="entry name" value="Por_som-like"/>
</dbReference>
<dbReference type="PANTHER" id="PTHR35097:SF1">
    <property type="entry name" value="GDSL ESTERASE_LIPASE"/>
    <property type="match status" value="1"/>
</dbReference>
<comment type="caution">
    <text evidence="2">The sequence shown here is derived from an EMBL/GenBank/DDBJ whole genome shotgun (WGS) entry which is preliminary data.</text>
</comment>
<dbReference type="EMBL" id="NRQW01000219">
    <property type="protein sequence ID" value="PLZ90551.1"/>
    <property type="molecule type" value="Genomic_DNA"/>
</dbReference>
<dbReference type="Pfam" id="PF04966">
    <property type="entry name" value="OprB"/>
    <property type="match status" value="1"/>
</dbReference>
<evidence type="ECO:0000256" key="1">
    <source>
        <dbReference type="RuleBase" id="RU363072"/>
    </source>
</evidence>
<dbReference type="InterPro" id="IPR007049">
    <property type="entry name" value="Carb-sel_porin_OprB"/>
</dbReference>
<organism evidence="2 3">
    <name type="scientific">Fischerella muscicola CCMEE 5323</name>
    <dbReference type="NCBI Taxonomy" id="2019572"/>
    <lineage>
        <taxon>Bacteria</taxon>
        <taxon>Bacillati</taxon>
        <taxon>Cyanobacteriota</taxon>
        <taxon>Cyanophyceae</taxon>
        <taxon>Nostocales</taxon>
        <taxon>Hapalosiphonaceae</taxon>
        <taxon>Fischerella</taxon>
    </lineage>
</organism>
<sequence>MLLVKTVKLKNTALGARSRLEFVTSFSGKDTLFTRIQASNIKDPELGTPEGKFFFTEGEEEGTNDALLDSLWYKFPLGENTSVIAIANEGDAEDITETINLFDGDGAFGALSRFGTRNPIYYQVNGAGVGISHKFTQALELSLGYLAEDANDPESGDGLFNGPYGLIGAVRTTLSF</sequence>
<comment type="similarity">
    <text evidence="1">Belongs to the OprB family.</text>
</comment>